<dbReference type="GO" id="GO:0003677">
    <property type="term" value="F:DNA binding"/>
    <property type="evidence" value="ECO:0007669"/>
    <property type="project" value="InterPro"/>
</dbReference>
<dbReference type="AlphaFoldDB" id="A0A845GBP1"/>
<comment type="caution">
    <text evidence="2">The sequence shown here is derived from an EMBL/GenBank/DDBJ whole genome shotgun (WGS) entry which is preliminary data.</text>
</comment>
<evidence type="ECO:0000313" key="3">
    <source>
        <dbReference type="Proteomes" id="UP000470302"/>
    </source>
</evidence>
<dbReference type="EMBL" id="WWCW01000381">
    <property type="protein sequence ID" value="MYM92053.1"/>
    <property type="molecule type" value="Genomic_DNA"/>
</dbReference>
<evidence type="ECO:0000256" key="1">
    <source>
        <dbReference type="SAM" id="MobiDB-lite"/>
    </source>
</evidence>
<dbReference type="Gene3D" id="1.10.10.60">
    <property type="entry name" value="Homeodomain-like"/>
    <property type="match status" value="1"/>
</dbReference>
<evidence type="ECO:0000313" key="2">
    <source>
        <dbReference type="EMBL" id="MYM92053.1"/>
    </source>
</evidence>
<proteinExistence type="predicted"/>
<dbReference type="RefSeq" id="WP_161100557.1">
    <property type="nucleotide sequence ID" value="NZ_WWCW01000381.1"/>
</dbReference>
<gene>
    <name evidence="2" type="ORF">GTP91_33380</name>
</gene>
<dbReference type="Proteomes" id="UP000470302">
    <property type="component" value="Unassembled WGS sequence"/>
</dbReference>
<dbReference type="GO" id="GO:0004803">
    <property type="term" value="F:transposase activity"/>
    <property type="evidence" value="ECO:0007669"/>
    <property type="project" value="InterPro"/>
</dbReference>
<dbReference type="InterPro" id="IPR009057">
    <property type="entry name" value="Homeodomain-like_sf"/>
</dbReference>
<dbReference type="GO" id="GO:0006313">
    <property type="term" value="P:DNA transposition"/>
    <property type="evidence" value="ECO:0007669"/>
    <property type="project" value="InterPro"/>
</dbReference>
<organism evidence="2 3">
    <name type="scientific">Duganella vulcania</name>
    <dbReference type="NCBI Taxonomy" id="2692166"/>
    <lineage>
        <taxon>Bacteria</taxon>
        <taxon>Pseudomonadati</taxon>
        <taxon>Pseudomonadota</taxon>
        <taxon>Betaproteobacteria</taxon>
        <taxon>Burkholderiales</taxon>
        <taxon>Oxalobacteraceae</taxon>
        <taxon>Telluria group</taxon>
        <taxon>Duganella</taxon>
    </lineage>
</organism>
<reference evidence="2 3" key="1">
    <citation type="submission" date="2020-01" db="EMBL/GenBank/DDBJ databases">
        <title>Novel species isolated from a subtropical stream in China.</title>
        <authorList>
            <person name="Lu H."/>
        </authorList>
    </citation>
    <scope>NUCLEOTIDE SEQUENCE [LARGE SCALE GENOMIC DNA]</scope>
    <source>
        <strain evidence="2 3">FT82W</strain>
    </source>
</reference>
<dbReference type="SUPFAM" id="SSF46689">
    <property type="entry name" value="Homeodomain-like"/>
    <property type="match status" value="1"/>
</dbReference>
<accession>A0A845GBP1</accession>
<protein>
    <submittedName>
        <fullName evidence="2">Transposase</fullName>
    </submittedName>
</protein>
<dbReference type="Pfam" id="PF01527">
    <property type="entry name" value="HTH_Tnp_1"/>
    <property type="match status" value="1"/>
</dbReference>
<name>A0A845GBP1_9BURK</name>
<sequence length="119" mass="13551">MKKKHLPSKREIVPASSESAPKQRAQFSDEFKREAVARLREPGQNATELALELGIRRNQLYKWATKLDEQAPGEAFRSPGRPPAAEESEVVRLRRELASAQEELAILKKLDAYLTRLKK</sequence>
<feature type="region of interest" description="Disordered" evidence="1">
    <location>
        <begin position="1"/>
        <end position="28"/>
    </location>
</feature>
<dbReference type="InterPro" id="IPR002514">
    <property type="entry name" value="Transposase_8"/>
</dbReference>